<feature type="transmembrane region" description="Helical" evidence="8">
    <location>
        <begin position="191"/>
        <end position="210"/>
    </location>
</feature>
<dbReference type="Pfam" id="PF03151">
    <property type="entry name" value="TPT"/>
    <property type="match status" value="1"/>
</dbReference>
<dbReference type="PANTHER" id="PTHR11132">
    <property type="entry name" value="SOLUTE CARRIER FAMILY 35"/>
    <property type="match status" value="1"/>
</dbReference>
<comment type="subcellular location">
    <subcellularLocation>
        <location evidence="2">Endoplasmic reticulum membrane</location>
        <topology evidence="2">Multi-pass membrane protein</topology>
    </subcellularLocation>
</comment>
<evidence type="ECO:0000259" key="9">
    <source>
        <dbReference type="Pfam" id="PF03151"/>
    </source>
</evidence>
<gene>
    <name evidence="10" type="ORF">GTA08_BOTSDO03034</name>
</gene>
<dbReference type="OrthoDB" id="6418713at2759"/>
<accession>A0A8H4IZT0</accession>
<evidence type="ECO:0000256" key="5">
    <source>
        <dbReference type="ARBA" id="ARBA00022692"/>
    </source>
</evidence>
<feature type="transmembrane region" description="Helical" evidence="8">
    <location>
        <begin position="260"/>
        <end position="282"/>
    </location>
</feature>
<evidence type="ECO:0000313" key="11">
    <source>
        <dbReference type="Proteomes" id="UP000572817"/>
    </source>
</evidence>
<dbReference type="AlphaFoldDB" id="A0A8H4IZT0"/>
<feature type="transmembrane region" description="Helical" evidence="8">
    <location>
        <begin position="230"/>
        <end position="248"/>
    </location>
</feature>
<feature type="transmembrane region" description="Helical" evidence="8">
    <location>
        <begin position="288"/>
        <end position="309"/>
    </location>
</feature>
<evidence type="ECO:0000256" key="4">
    <source>
        <dbReference type="ARBA" id="ARBA00011182"/>
    </source>
</evidence>
<reference evidence="10" key="1">
    <citation type="submission" date="2020-04" db="EMBL/GenBank/DDBJ databases">
        <title>Genome Assembly and Annotation of Botryosphaeria dothidea sdau 11-99, a Latent Pathogen of Apple Fruit Ring Rot in China.</title>
        <authorList>
            <person name="Yu C."/>
            <person name="Diao Y."/>
            <person name="Lu Q."/>
            <person name="Zhao J."/>
            <person name="Cui S."/>
            <person name="Peng C."/>
            <person name="He B."/>
            <person name="Liu H."/>
        </authorList>
    </citation>
    <scope>NUCLEOTIDE SEQUENCE [LARGE SCALE GENOMIC DNA]</scope>
    <source>
        <strain evidence="10">Sdau11-99</strain>
    </source>
</reference>
<feature type="transmembrane region" description="Helical" evidence="8">
    <location>
        <begin position="166"/>
        <end position="184"/>
    </location>
</feature>
<dbReference type="InterPro" id="IPR050186">
    <property type="entry name" value="TPT_transporter"/>
</dbReference>
<keyword evidence="11" id="KW-1185">Reference proteome</keyword>
<organism evidence="10 11">
    <name type="scientific">Botryosphaeria dothidea</name>
    <dbReference type="NCBI Taxonomy" id="55169"/>
    <lineage>
        <taxon>Eukaryota</taxon>
        <taxon>Fungi</taxon>
        <taxon>Dikarya</taxon>
        <taxon>Ascomycota</taxon>
        <taxon>Pezizomycotina</taxon>
        <taxon>Dothideomycetes</taxon>
        <taxon>Dothideomycetes incertae sedis</taxon>
        <taxon>Botryosphaeriales</taxon>
        <taxon>Botryosphaeriaceae</taxon>
        <taxon>Botryosphaeria</taxon>
    </lineage>
</organism>
<comment type="similarity">
    <text evidence="3">Belongs to the TPT transporter family. SLC35D subfamily.</text>
</comment>
<comment type="subunit">
    <text evidence="4">Homooligomer.</text>
</comment>
<feature type="transmembrane region" description="Helical" evidence="8">
    <location>
        <begin position="43"/>
        <end position="60"/>
    </location>
</feature>
<evidence type="ECO:0000256" key="8">
    <source>
        <dbReference type="SAM" id="Phobius"/>
    </source>
</evidence>
<evidence type="ECO:0000256" key="3">
    <source>
        <dbReference type="ARBA" id="ARBA00010425"/>
    </source>
</evidence>
<evidence type="ECO:0000256" key="2">
    <source>
        <dbReference type="ARBA" id="ARBA00004477"/>
    </source>
</evidence>
<proteinExistence type="inferred from homology"/>
<feature type="transmembrane region" description="Helical" evidence="8">
    <location>
        <begin position="72"/>
        <end position="94"/>
    </location>
</feature>
<protein>
    <recommendedName>
        <fullName evidence="9">Sugar phosphate transporter domain-containing protein</fullName>
    </recommendedName>
</protein>
<comment type="function">
    <text evidence="1">Involved in the import of GDP-mannose from the cytoplasm into the Golgi lumen.</text>
</comment>
<dbReference type="InterPro" id="IPR004853">
    <property type="entry name" value="Sugar_P_trans_dom"/>
</dbReference>
<sequence length="432" mass="47230">MSTVETNGLTETVDGCNASDIASERSLPAPVVQNGDRKLSVPAAAYVIAWIAASSGVIIFNKWILHTARFEFPLFLTSWHLLFATVMTQVLAYSTKILDSRHDLPMTRQVYLKAIMPIAIFYSLSLVYGNLAYLYLSVSFIQMLKATNAIATLLASWALGVAPVNISTLGKVSIIVVGVIIASFGEIKLDVLGFFIQMAGIVFEAIRLVMVQKLLSSSEFKMDPLVSLYYFAPACALMNGVATLIWEVPTLQMADIYRAGPLTLLANACVAFLLNVSVVFLIDKTSAVVLTLCGVLKDILLVFASIIIFGDPVTLIQAFGYSISLCGLIYHKLGAETFNGTLESMKERWIESGGTYSILRQLMILLGLKSRDPDELKTRLMDDDAAEVEDAGEHHISTGYARVDSPTDSLEAEVRLGKEDCSVELLSLTRRE</sequence>
<evidence type="ECO:0000313" key="10">
    <source>
        <dbReference type="EMBL" id="KAF4309548.1"/>
    </source>
</evidence>
<feature type="transmembrane region" description="Helical" evidence="8">
    <location>
        <begin position="114"/>
        <end position="136"/>
    </location>
</feature>
<dbReference type="Proteomes" id="UP000572817">
    <property type="component" value="Unassembled WGS sequence"/>
</dbReference>
<feature type="domain" description="Sugar phosphate transporter" evidence="9">
    <location>
        <begin position="44"/>
        <end position="328"/>
    </location>
</feature>
<name>A0A8H4IZT0_9PEZI</name>
<evidence type="ECO:0000256" key="1">
    <source>
        <dbReference type="ARBA" id="ARBA00003420"/>
    </source>
</evidence>
<comment type="caution">
    <text evidence="10">The sequence shown here is derived from an EMBL/GenBank/DDBJ whole genome shotgun (WGS) entry which is preliminary data.</text>
</comment>
<dbReference type="GO" id="GO:0005789">
    <property type="term" value="C:endoplasmic reticulum membrane"/>
    <property type="evidence" value="ECO:0007669"/>
    <property type="project" value="UniProtKB-SubCell"/>
</dbReference>
<keyword evidence="6 8" id="KW-1133">Transmembrane helix</keyword>
<dbReference type="EMBL" id="WWBZ02000016">
    <property type="protein sequence ID" value="KAF4309548.1"/>
    <property type="molecule type" value="Genomic_DNA"/>
</dbReference>
<keyword evidence="7 8" id="KW-0472">Membrane</keyword>
<keyword evidence="5 8" id="KW-0812">Transmembrane</keyword>
<evidence type="ECO:0000256" key="6">
    <source>
        <dbReference type="ARBA" id="ARBA00022989"/>
    </source>
</evidence>
<evidence type="ECO:0000256" key="7">
    <source>
        <dbReference type="ARBA" id="ARBA00023136"/>
    </source>
</evidence>